<name>A0A1J4K3H9_9EUKA</name>
<feature type="compositionally biased region" description="Basic and acidic residues" evidence="2">
    <location>
        <begin position="89"/>
        <end position="102"/>
    </location>
</feature>
<evidence type="ECO:0000256" key="2">
    <source>
        <dbReference type="SAM" id="MobiDB-lite"/>
    </source>
</evidence>
<sequence length="118" mass="14368">MERLERERLERERLERERLERERLERERFEKIRQERKIKMLEKTNPHIFFNVQGKSIKIIAPKISSSQRKSINSHPLITNKSNSTDIQTKPEPKEIEQENSEKGVLKYEHFHIFSEDL</sequence>
<protein>
    <submittedName>
        <fullName evidence="3">Uncharacterized protein</fullName>
    </submittedName>
</protein>
<dbReference type="Proteomes" id="UP000179807">
    <property type="component" value="Unassembled WGS sequence"/>
</dbReference>
<evidence type="ECO:0000256" key="1">
    <source>
        <dbReference type="SAM" id="Coils"/>
    </source>
</evidence>
<keyword evidence="4" id="KW-1185">Reference proteome</keyword>
<dbReference type="EMBL" id="MLAK01000754">
    <property type="protein sequence ID" value="OHT05530.1"/>
    <property type="molecule type" value="Genomic_DNA"/>
</dbReference>
<feature type="coiled-coil region" evidence="1">
    <location>
        <begin position="2"/>
        <end position="44"/>
    </location>
</feature>
<proteinExistence type="predicted"/>
<feature type="compositionally biased region" description="Polar residues" evidence="2">
    <location>
        <begin position="68"/>
        <end position="88"/>
    </location>
</feature>
<accession>A0A1J4K3H9</accession>
<keyword evidence="1" id="KW-0175">Coiled coil</keyword>
<reference evidence="3" key="1">
    <citation type="submission" date="2016-10" db="EMBL/GenBank/DDBJ databases">
        <authorList>
            <person name="Benchimol M."/>
            <person name="Almeida L.G."/>
            <person name="Vasconcelos A.T."/>
            <person name="Perreira-Neves A."/>
            <person name="Rosa I.A."/>
            <person name="Tasca T."/>
            <person name="Bogo M.R."/>
            <person name="de Souza W."/>
        </authorList>
    </citation>
    <scope>NUCLEOTIDE SEQUENCE [LARGE SCALE GENOMIC DNA]</scope>
    <source>
        <strain evidence="3">K</strain>
    </source>
</reference>
<evidence type="ECO:0000313" key="4">
    <source>
        <dbReference type="Proteomes" id="UP000179807"/>
    </source>
</evidence>
<dbReference type="RefSeq" id="XP_068358666.1">
    <property type="nucleotide sequence ID" value="XM_068505087.1"/>
</dbReference>
<comment type="caution">
    <text evidence="3">The sequence shown here is derived from an EMBL/GenBank/DDBJ whole genome shotgun (WGS) entry which is preliminary data.</text>
</comment>
<dbReference type="VEuPathDB" id="TrichDB:TRFO_26665"/>
<dbReference type="AlphaFoldDB" id="A0A1J4K3H9"/>
<gene>
    <name evidence="3" type="ORF">TRFO_26665</name>
</gene>
<dbReference type="GeneID" id="94839791"/>
<evidence type="ECO:0000313" key="3">
    <source>
        <dbReference type="EMBL" id="OHT05530.1"/>
    </source>
</evidence>
<organism evidence="3 4">
    <name type="scientific">Tritrichomonas foetus</name>
    <dbReference type="NCBI Taxonomy" id="1144522"/>
    <lineage>
        <taxon>Eukaryota</taxon>
        <taxon>Metamonada</taxon>
        <taxon>Parabasalia</taxon>
        <taxon>Tritrichomonadida</taxon>
        <taxon>Tritrichomonadidae</taxon>
        <taxon>Tritrichomonas</taxon>
    </lineage>
</organism>
<feature type="region of interest" description="Disordered" evidence="2">
    <location>
        <begin position="68"/>
        <end position="102"/>
    </location>
</feature>